<evidence type="ECO:0000313" key="17">
    <source>
        <dbReference type="EMBL" id="SHH90358.1"/>
    </source>
</evidence>
<dbReference type="SMART" id="SM00304">
    <property type="entry name" value="HAMP"/>
    <property type="match status" value="1"/>
</dbReference>
<dbReference type="Gene3D" id="1.10.287.130">
    <property type="match status" value="1"/>
</dbReference>
<evidence type="ECO:0000256" key="7">
    <source>
        <dbReference type="ARBA" id="ARBA00022692"/>
    </source>
</evidence>
<dbReference type="FunFam" id="3.30.565.10:FF:000006">
    <property type="entry name" value="Sensor histidine kinase WalK"/>
    <property type="match status" value="1"/>
</dbReference>
<dbReference type="Pfam" id="PF00672">
    <property type="entry name" value="HAMP"/>
    <property type="match status" value="1"/>
</dbReference>
<evidence type="ECO:0000256" key="5">
    <source>
        <dbReference type="ARBA" id="ARBA00022553"/>
    </source>
</evidence>
<keyword evidence="10" id="KW-0067">ATP-binding</keyword>
<accession>A0A1M5WSC0</accession>
<evidence type="ECO:0000256" key="14">
    <source>
        <dbReference type="SAM" id="Phobius"/>
    </source>
</evidence>
<dbReference type="InterPro" id="IPR033462">
    <property type="entry name" value="Cache_3-Cache_2"/>
</dbReference>
<dbReference type="STRING" id="1121306.SAMN02745196_01830"/>
<evidence type="ECO:0000256" key="3">
    <source>
        <dbReference type="ARBA" id="ARBA00012438"/>
    </source>
</evidence>
<dbReference type="Gene3D" id="6.10.340.10">
    <property type="match status" value="1"/>
</dbReference>
<protein>
    <recommendedName>
        <fullName evidence="3">histidine kinase</fullName>
        <ecNumber evidence="3">2.7.13.3</ecNumber>
    </recommendedName>
</protein>
<dbReference type="SMART" id="SM00387">
    <property type="entry name" value="HATPase_c"/>
    <property type="match status" value="1"/>
</dbReference>
<keyword evidence="4" id="KW-1003">Cell membrane</keyword>
<dbReference type="CDD" id="cd16922">
    <property type="entry name" value="HATPase_EvgS-ArcB-TorS-like"/>
    <property type="match status" value="1"/>
</dbReference>
<keyword evidence="12" id="KW-0902">Two-component regulatory system</keyword>
<keyword evidence="18" id="KW-1185">Reference proteome</keyword>
<proteinExistence type="predicted"/>
<feature type="transmembrane region" description="Helical" evidence="14">
    <location>
        <begin position="311"/>
        <end position="336"/>
    </location>
</feature>
<evidence type="ECO:0000256" key="11">
    <source>
        <dbReference type="ARBA" id="ARBA00022989"/>
    </source>
</evidence>
<evidence type="ECO:0000313" key="18">
    <source>
        <dbReference type="Proteomes" id="UP000184526"/>
    </source>
</evidence>
<evidence type="ECO:0000259" key="16">
    <source>
        <dbReference type="PROSITE" id="PS50885"/>
    </source>
</evidence>
<dbReference type="CDD" id="cd12912">
    <property type="entry name" value="PDC2_MCP_like"/>
    <property type="match status" value="1"/>
</dbReference>
<reference evidence="17 18" key="1">
    <citation type="submission" date="2016-11" db="EMBL/GenBank/DDBJ databases">
        <authorList>
            <person name="Jaros S."/>
            <person name="Januszkiewicz K."/>
            <person name="Wedrychowicz H."/>
        </authorList>
    </citation>
    <scope>NUCLEOTIDE SEQUENCE [LARGE SCALE GENOMIC DNA]</scope>
    <source>
        <strain evidence="17 18">DSM 3089</strain>
    </source>
</reference>
<dbReference type="Pfam" id="PF00512">
    <property type="entry name" value="HisKA"/>
    <property type="match status" value="1"/>
</dbReference>
<evidence type="ECO:0000256" key="12">
    <source>
        <dbReference type="ARBA" id="ARBA00023012"/>
    </source>
</evidence>
<dbReference type="PROSITE" id="PS50885">
    <property type="entry name" value="HAMP"/>
    <property type="match status" value="1"/>
</dbReference>
<dbReference type="SUPFAM" id="SSF158472">
    <property type="entry name" value="HAMP domain-like"/>
    <property type="match status" value="1"/>
</dbReference>
<evidence type="ECO:0000256" key="13">
    <source>
        <dbReference type="ARBA" id="ARBA00023136"/>
    </source>
</evidence>
<dbReference type="Gene3D" id="3.30.565.10">
    <property type="entry name" value="Histidine kinase-like ATPase, C-terminal domain"/>
    <property type="match status" value="1"/>
</dbReference>
<feature type="domain" description="Histidine kinase" evidence="15">
    <location>
        <begin position="404"/>
        <end position="627"/>
    </location>
</feature>
<dbReference type="InterPro" id="IPR050398">
    <property type="entry name" value="HssS/ArlS-like"/>
</dbReference>
<keyword evidence="5" id="KW-0597">Phosphoprotein</keyword>
<dbReference type="InterPro" id="IPR036890">
    <property type="entry name" value="HATPase_C_sf"/>
</dbReference>
<dbReference type="InterPro" id="IPR003661">
    <property type="entry name" value="HisK_dim/P_dom"/>
</dbReference>
<evidence type="ECO:0000256" key="2">
    <source>
        <dbReference type="ARBA" id="ARBA00004651"/>
    </source>
</evidence>
<keyword evidence="11 14" id="KW-1133">Transmembrane helix</keyword>
<dbReference type="GO" id="GO:0000155">
    <property type="term" value="F:phosphorelay sensor kinase activity"/>
    <property type="evidence" value="ECO:0007669"/>
    <property type="project" value="InterPro"/>
</dbReference>
<dbReference type="InterPro" id="IPR003594">
    <property type="entry name" value="HATPase_dom"/>
</dbReference>
<dbReference type="PRINTS" id="PR00344">
    <property type="entry name" value="BCTRLSENSOR"/>
</dbReference>
<dbReference type="Pfam" id="PF02518">
    <property type="entry name" value="HATPase_c"/>
    <property type="match status" value="1"/>
</dbReference>
<dbReference type="PANTHER" id="PTHR45528:SF1">
    <property type="entry name" value="SENSOR HISTIDINE KINASE CPXA"/>
    <property type="match status" value="1"/>
</dbReference>
<evidence type="ECO:0000256" key="1">
    <source>
        <dbReference type="ARBA" id="ARBA00000085"/>
    </source>
</evidence>
<dbReference type="CDD" id="cd00082">
    <property type="entry name" value="HisKA"/>
    <property type="match status" value="1"/>
</dbReference>
<feature type="transmembrane region" description="Helical" evidence="14">
    <location>
        <begin position="21"/>
        <end position="42"/>
    </location>
</feature>
<keyword evidence="13 14" id="KW-0472">Membrane</keyword>
<dbReference type="SUPFAM" id="SSF47384">
    <property type="entry name" value="Homodimeric domain of signal transducing histidine kinase"/>
    <property type="match status" value="1"/>
</dbReference>
<feature type="domain" description="HAMP" evidence="16">
    <location>
        <begin position="337"/>
        <end position="389"/>
    </location>
</feature>
<dbReference type="EC" id="2.7.13.3" evidence="3"/>
<keyword evidence="7 14" id="KW-0812">Transmembrane</keyword>
<keyword evidence="6" id="KW-0808">Transferase</keyword>
<organism evidence="17 18">
    <name type="scientific">Clostridium collagenovorans DSM 3089</name>
    <dbReference type="NCBI Taxonomy" id="1121306"/>
    <lineage>
        <taxon>Bacteria</taxon>
        <taxon>Bacillati</taxon>
        <taxon>Bacillota</taxon>
        <taxon>Clostridia</taxon>
        <taxon>Eubacteriales</taxon>
        <taxon>Clostridiaceae</taxon>
        <taxon>Clostridium</taxon>
    </lineage>
</organism>
<dbReference type="InterPro" id="IPR003660">
    <property type="entry name" value="HAMP_dom"/>
</dbReference>
<evidence type="ECO:0000256" key="9">
    <source>
        <dbReference type="ARBA" id="ARBA00022777"/>
    </source>
</evidence>
<dbReference type="AlphaFoldDB" id="A0A1M5WSC0"/>
<dbReference type="PANTHER" id="PTHR45528">
    <property type="entry name" value="SENSOR HISTIDINE KINASE CPXA"/>
    <property type="match status" value="1"/>
</dbReference>
<dbReference type="InterPro" id="IPR004358">
    <property type="entry name" value="Sig_transdc_His_kin-like_C"/>
</dbReference>
<dbReference type="Gene3D" id="3.30.450.20">
    <property type="entry name" value="PAS domain"/>
    <property type="match status" value="1"/>
</dbReference>
<dbReference type="PROSITE" id="PS50109">
    <property type="entry name" value="HIS_KIN"/>
    <property type="match status" value="1"/>
</dbReference>
<evidence type="ECO:0000256" key="4">
    <source>
        <dbReference type="ARBA" id="ARBA00022475"/>
    </source>
</evidence>
<dbReference type="CDD" id="cd06225">
    <property type="entry name" value="HAMP"/>
    <property type="match status" value="1"/>
</dbReference>
<gene>
    <name evidence="17" type="ORF">SAMN02745196_01830</name>
</gene>
<dbReference type="EMBL" id="FQXP01000006">
    <property type="protein sequence ID" value="SHH90358.1"/>
    <property type="molecule type" value="Genomic_DNA"/>
</dbReference>
<keyword evidence="8" id="KW-0547">Nucleotide-binding</keyword>
<comment type="catalytic activity">
    <reaction evidence="1">
        <text>ATP + protein L-histidine = ADP + protein N-phospho-L-histidine.</text>
        <dbReference type="EC" id="2.7.13.3"/>
    </reaction>
</comment>
<evidence type="ECO:0000256" key="8">
    <source>
        <dbReference type="ARBA" id="ARBA00022741"/>
    </source>
</evidence>
<comment type="subcellular location">
    <subcellularLocation>
        <location evidence="2">Cell membrane</location>
        <topology evidence="2">Multi-pass membrane protein</topology>
    </subcellularLocation>
</comment>
<evidence type="ECO:0000259" key="15">
    <source>
        <dbReference type="PROSITE" id="PS50109"/>
    </source>
</evidence>
<name>A0A1M5WSC0_9CLOT</name>
<dbReference type="SMART" id="SM00388">
    <property type="entry name" value="HisKA"/>
    <property type="match status" value="1"/>
</dbReference>
<dbReference type="Proteomes" id="UP000184526">
    <property type="component" value="Unassembled WGS sequence"/>
</dbReference>
<evidence type="ECO:0000256" key="10">
    <source>
        <dbReference type="ARBA" id="ARBA00022840"/>
    </source>
</evidence>
<dbReference type="InterPro" id="IPR005467">
    <property type="entry name" value="His_kinase_dom"/>
</dbReference>
<evidence type="ECO:0000256" key="6">
    <source>
        <dbReference type="ARBA" id="ARBA00022679"/>
    </source>
</evidence>
<dbReference type="InterPro" id="IPR036097">
    <property type="entry name" value="HisK_dim/P_sf"/>
</dbReference>
<dbReference type="GO" id="GO:0005886">
    <property type="term" value="C:plasma membrane"/>
    <property type="evidence" value="ECO:0007669"/>
    <property type="project" value="UniProtKB-SubCell"/>
</dbReference>
<keyword evidence="9 17" id="KW-0418">Kinase</keyword>
<dbReference type="GO" id="GO:0005524">
    <property type="term" value="F:ATP binding"/>
    <property type="evidence" value="ECO:0007669"/>
    <property type="project" value="UniProtKB-KW"/>
</dbReference>
<dbReference type="SUPFAM" id="SSF55874">
    <property type="entry name" value="ATPase domain of HSP90 chaperone/DNA topoisomerase II/histidine kinase"/>
    <property type="match status" value="1"/>
</dbReference>
<sequence length="658" mass="74165">MLKIIKVEVIFLRMNIKSKLIISYIFLITFSLTVLGFIIGSYSENAIFKEVTEKSDTIVTLLETTVSVRDNLLSESLESNVNLAEKLISSYGTPSLNYDELATINGVDLPTLYIGGTKIFKNNEVIQSISDSTNTFTTFFVLDDNDLVPINCSFNESYLNYPCSPNTHSSELLKSLLSNKSYYGKVKLGDEWFSTVYHPLVNDKNVVIGAFSLGYKYLDEHLENTLRSIQIGNTGYVYIMNSAGDLISHPYMKNQNLAAESFVKSIIEQKNGQITYEFEGVTKVSSFKYFQDWDWYIVSVNTYADLKRPSYFMLCLTIMVGIVVFIIGSLIAYILANTLVQPINKLKDCIEEVSNGNLNVRATVDSKDEIGVLASSFNHMIAENQRLVDEVVQNDKVKTEFFANISHELKTPLNIIFSTAQLFKLYTENNDLELDKHKLIGYTGTIKQNCYRLLRLVNNLIDLTKIESGFMELNLKNENIVDVVETISLSTVNYVESMGRSIIFDTEIEEKLMAVDGEKMERIILNLISNATKFTKPGDVIEVNIYDKDKSVDICIKDTGSGIPPDKLNTIFERFKQVDPLLSRRHEGSGIGLYLIKSLIELHGGTISVTSELNVGTEFTISLPVMLTDDDDNSDGPSTYTHTNKVEKIKIEFSDIYN</sequence>
<dbReference type="Pfam" id="PF17201">
    <property type="entry name" value="Cache_3-Cache_2"/>
    <property type="match status" value="1"/>
</dbReference>